<comment type="caution">
    <text evidence="11">The sequence shown here is derived from an EMBL/GenBank/DDBJ whole genome shotgun (WGS) entry which is preliminary data.</text>
</comment>
<keyword evidence="5 7" id="KW-1133">Transmembrane helix</keyword>
<evidence type="ECO:0000259" key="8">
    <source>
        <dbReference type="Pfam" id="PF00924"/>
    </source>
</evidence>
<dbReference type="InterPro" id="IPR023408">
    <property type="entry name" value="MscS_beta-dom_sf"/>
</dbReference>
<comment type="similarity">
    <text evidence="2 7">Belongs to the MscS (TC 1.A.23) family.</text>
</comment>
<dbReference type="SUPFAM" id="SSF82861">
    <property type="entry name" value="Mechanosensitive channel protein MscS (YggB), transmembrane region"/>
    <property type="match status" value="1"/>
</dbReference>
<feature type="domain" description="Mechanosensitive ion channel MscS C-terminal" evidence="9">
    <location>
        <begin position="182"/>
        <end position="259"/>
    </location>
</feature>
<keyword evidence="7" id="KW-0813">Transport</keyword>
<dbReference type="InterPro" id="IPR045275">
    <property type="entry name" value="MscS_archaea/bacteria_type"/>
</dbReference>
<evidence type="ECO:0000259" key="9">
    <source>
        <dbReference type="Pfam" id="PF21082"/>
    </source>
</evidence>
<dbReference type="InterPro" id="IPR010920">
    <property type="entry name" value="LSM_dom_sf"/>
</dbReference>
<dbReference type="InterPro" id="IPR049142">
    <property type="entry name" value="MS_channel_1st"/>
</dbReference>
<dbReference type="AlphaFoldDB" id="A0A7W9TPF2"/>
<keyword evidence="7" id="KW-0406">Ion transport</keyword>
<dbReference type="SUPFAM" id="SSF50182">
    <property type="entry name" value="Sm-like ribonucleoproteins"/>
    <property type="match status" value="1"/>
</dbReference>
<evidence type="ECO:0000313" key="11">
    <source>
        <dbReference type="EMBL" id="MBB6084488.1"/>
    </source>
</evidence>
<keyword evidence="7" id="KW-0997">Cell inner membrane</keyword>
<dbReference type="Proteomes" id="UP000541136">
    <property type="component" value="Unassembled WGS sequence"/>
</dbReference>
<comment type="subunit">
    <text evidence="7">Homoheptamer.</text>
</comment>
<feature type="domain" description="Mechanosensitive ion channel transmembrane helices 2/3" evidence="10">
    <location>
        <begin position="70"/>
        <end position="103"/>
    </location>
</feature>
<evidence type="ECO:0000259" key="10">
    <source>
        <dbReference type="Pfam" id="PF21088"/>
    </source>
</evidence>
<dbReference type="PANTHER" id="PTHR30221">
    <property type="entry name" value="SMALL-CONDUCTANCE MECHANOSENSITIVE CHANNEL"/>
    <property type="match status" value="1"/>
</dbReference>
<evidence type="ECO:0000256" key="4">
    <source>
        <dbReference type="ARBA" id="ARBA00022692"/>
    </source>
</evidence>
<evidence type="ECO:0000256" key="7">
    <source>
        <dbReference type="RuleBase" id="RU369025"/>
    </source>
</evidence>
<gene>
    <name evidence="11" type="ORF">HNR28_002533</name>
</gene>
<feature type="domain" description="Mechanosensitive ion channel MscS" evidence="8">
    <location>
        <begin position="105"/>
        <end position="172"/>
    </location>
</feature>
<dbReference type="SUPFAM" id="SSF82689">
    <property type="entry name" value="Mechanosensitive channel protein MscS (YggB), C-terminal domain"/>
    <property type="match status" value="1"/>
</dbReference>
<comment type="function">
    <text evidence="7">Mechanosensitive channel that participates in the regulation of osmotic pressure changes within the cell, opening in response to stretch forces in the membrane lipid bilayer, without the need for other proteins. Contributes to normal resistance to hypoosmotic shock. Forms an ion channel of 1.0 nanosiemens conductance with a slight preference for anions.</text>
</comment>
<sequence length="282" mass="30699">MEQLQAFWSSMPDPSGIVIHLGVTLAILVVGWTVSNLLGRWMRHIADRSPRIDPTIVPMVRSVTVWSVRIVVLLAVLARLGVQTASLVAMLGASALAIGLALQGTLQNFAAGIMLLVLRPVRAGEFVSIGSQGSGTVDEIGLFMTRFVQADGIQILLPNTLVWGSPITNYSRNKTRRLDMMLGVRYDDDLDAALATLQALVDRHEDILADPAPQVMVMEYRDSTIMVNIRVWALAAKYWDVYFDLHRRAPQALRQAGLRSPIPLREVQSIPAAAAGAKAAGA</sequence>
<comment type="caution">
    <text evidence="7">Lacks conserved residue(s) required for the propagation of feature annotation.</text>
</comment>
<evidence type="ECO:0000256" key="3">
    <source>
        <dbReference type="ARBA" id="ARBA00022475"/>
    </source>
</evidence>
<proteinExistence type="inferred from homology"/>
<evidence type="ECO:0000256" key="1">
    <source>
        <dbReference type="ARBA" id="ARBA00004651"/>
    </source>
</evidence>
<dbReference type="RefSeq" id="WP_151024992.1">
    <property type="nucleotide sequence ID" value="NZ_JACHIB010000014.1"/>
</dbReference>
<organism evidence="11 12">
    <name type="scientific">Castellaniella defragrans</name>
    <name type="common">Alcaligenes defragrans</name>
    <dbReference type="NCBI Taxonomy" id="75697"/>
    <lineage>
        <taxon>Bacteria</taxon>
        <taxon>Pseudomonadati</taxon>
        <taxon>Pseudomonadota</taxon>
        <taxon>Betaproteobacteria</taxon>
        <taxon>Burkholderiales</taxon>
        <taxon>Alcaligenaceae</taxon>
        <taxon>Castellaniella</taxon>
    </lineage>
</organism>
<dbReference type="PANTHER" id="PTHR30221:SF1">
    <property type="entry name" value="SMALL-CONDUCTANCE MECHANOSENSITIVE CHANNEL"/>
    <property type="match status" value="1"/>
</dbReference>
<dbReference type="InterPro" id="IPR049278">
    <property type="entry name" value="MS_channel_C"/>
</dbReference>
<evidence type="ECO:0000256" key="6">
    <source>
        <dbReference type="ARBA" id="ARBA00023136"/>
    </source>
</evidence>
<dbReference type="InterPro" id="IPR011014">
    <property type="entry name" value="MscS_channel_TM-2"/>
</dbReference>
<feature type="transmembrane region" description="Helical" evidence="7">
    <location>
        <begin position="17"/>
        <end position="38"/>
    </location>
</feature>
<keyword evidence="6 7" id="KW-0472">Membrane</keyword>
<keyword evidence="7" id="KW-0407">Ion channel</keyword>
<dbReference type="Gene3D" id="2.30.30.60">
    <property type="match status" value="1"/>
</dbReference>
<keyword evidence="4 7" id="KW-0812">Transmembrane</keyword>
<keyword evidence="3" id="KW-1003">Cell membrane</keyword>
<evidence type="ECO:0000256" key="5">
    <source>
        <dbReference type="ARBA" id="ARBA00022989"/>
    </source>
</evidence>
<accession>A0A7W9TPF2</accession>
<name>A0A7W9TPF2_CASDE</name>
<dbReference type="InterPro" id="IPR006685">
    <property type="entry name" value="MscS_channel_2nd"/>
</dbReference>
<dbReference type="GO" id="GO:0005886">
    <property type="term" value="C:plasma membrane"/>
    <property type="evidence" value="ECO:0007669"/>
    <property type="project" value="UniProtKB-SubCell"/>
</dbReference>
<feature type="transmembrane region" description="Helical" evidence="7">
    <location>
        <begin position="59"/>
        <end position="82"/>
    </location>
</feature>
<dbReference type="EMBL" id="JACHIB010000014">
    <property type="protein sequence ID" value="MBB6084488.1"/>
    <property type="molecule type" value="Genomic_DNA"/>
</dbReference>
<dbReference type="Pfam" id="PF21082">
    <property type="entry name" value="MS_channel_3rd"/>
    <property type="match status" value="1"/>
</dbReference>
<dbReference type="Gene3D" id="1.10.287.1260">
    <property type="match status" value="1"/>
</dbReference>
<evidence type="ECO:0000313" key="12">
    <source>
        <dbReference type="Proteomes" id="UP000541136"/>
    </source>
</evidence>
<reference evidence="11 12" key="1">
    <citation type="submission" date="2020-08" db="EMBL/GenBank/DDBJ databases">
        <title>Genomic Encyclopedia of Type Strains, Phase IV (KMG-IV): sequencing the most valuable type-strain genomes for metagenomic binning, comparative biology and taxonomic classification.</title>
        <authorList>
            <person name="Goeker M."/>
        </authorList>
    </citation>
    <scope>NUCLEOTIDE SEQUENCE [LARGE SCALE GENOMIC DNA]</scope>
    <source>
        <strain evidence="11 12">DSM 12141</strain>
    </source>
</reference>
<dbReference type="Pfam" id="PF00924">
    <property type="entry name" value="MS_channel_2nd"/>
    <property type="match status" value="1"/>
</dbReference>
<dbReference type="GO" id="GO:0008381">
    <property type="term" value="F:mechanosensitive monoatomic ion channel activity"/>
    <property type="evidence" value="ECO:0007669"/>
    <property type="project" value="InterPro"/>
</dbReference>
<evidence type="ECO:0000256" key="2">
    <source>
        <dbReference type="ARBA" id="ARBA00008017"/>
    </source>
</evidence>
<dbReference type="Pfam" id="PF21088">
    <property type="entry name" value="MS_channel_1st"/>
    <property type="match status" value="1"/>
</dbReference>
<protein>
    <recommendedName>
        <fullName evidence="7">Small-conductance mechanosensitive channel</fullName>
    </recommendedName>
</protein>
<dbReference type="InterPro" id="IPR011066">
    <property type="entry name" value="MscS_channel_C_sf"/>
</dbReference>
<feature type="transmembrane region" description="Helical" evidence="7">
    <location>
        <begin position="88"/>
        <end position="118"/>
    </location>
</feature>
<dbReference type="Gene3D" id="3.30.70.100">
    <property type="match status" value="1"/>
</dbReference>
<comment type="subcellular location">
    <subcellularLocation>
        <location evidence="7">Cell inner membrane</location>
        <topology evidence="7">Multi-pass membrane protein</topology>
    </subcellularLocation>
    <subcellularLocation>
        <location evidence="1">Cell membrane</location>
        <topology evidence="1">Multi-pass membrane protein</topology>
    </subcellularLocation>
</comment>